<evidence type="ECO:0000256" key="6">
    <source>
        <dbReference type="ARBA" id="ARBA00048552"/>
    </source>
</evidence>
<protein>
    <recommendedName>
        <fullName evidence="7">DNA-directed RNA polymerase subunit</fullName>
        <ecNumber evidence="7">2.7.7.6</ecNumber>
    </recommendedName>
</protein>
<dbReference type="Gene3D" id="4.10.860.120">
    <property type="entry name" value="RNA polymerase II, clamp domain"/>
    <property type="match status" value="1"/>
</dbReference>
<evidence type="ECO:0000313" key="11">
    <source>
        <dbReference type="RefSeq" id="XP_019055890.1"/>
    </source>
</evidence>
<dbReference type="Pfam" id="PF04997">
    <property type="entry name" value="RNA_pol_Rpb1_1"/>
    <property type="match status" value="1"/>
</dbReference>
<dbReference type="InterPro" id="IPR007080">
    <property type="entry name" value="RNA_pol_Rpb1_1"/>
</dbReference>
<dbReference type="InterPro" id="IPR044893">
    <property type="entry name" value="RNA_pol_Rpb1_clamp_domain"/>
</dbReference>
<keyword evidence="2 7" id="KW-0808">Transferase</keyword>
<dbReference type="Gene3D" id="3.30.1490.180">
    <property type="entry name" value="RNA polymerase ii"/>
    <property type="match status" value="1"/>
</dbReference>
<evidence type="ECO:0000256" key="3">
    <source>
        <dbReference type="ARBA" id="ARBA00022695"/>
    </source>
</evidence>
<keyword evidence="4" id="KW-0862">Zinc</keyword>
<dbReference type="EC" id="2.7.7.6" evidence="7"/>
<dbReference type="PANTHER" id="PTHR19376:SF36">
    <property type="entry name" value="DNA-DIRECTED RNA POLYMERASE IV SUBUNIT 1"/>
    <property type="match status" value="1"/>
</dbReference>
<dbReference type="Pfam" id="PF11523">
    <property type="entry name" value="DUF3223"/>
    <property type="match status" value="1"/>
</dbReference>
<dbReference type="InterPro" id="IPR038120">
    <property type="entry name" value="Rpb1_funnel_sf"/>
</dbReference>
<evidence type="ECO:0000313" key="10">
    <source>
        <dbReference type="RefSeq" id="XP_019055889.1"/>
    </source>
</evidence>
<dbReference type="InterPro" id="IPR045867">
    <property type="entry name" value="DNA-dir_RpoC_beta_prime"/>
</dbReference>
<gene>
    <name evidence="10 11" type="primary">LOC104612685</name>
</gene>
<dbReference type="PANTHER" id="PTHR19376">
    <property type="entry name" value="DNA-DIRECTED RNA POLYMERASE"/>
    <property type="match status" value="1"/>
</dbReference>
<dbReference type="Proteomes" id="UP000189703">
    <property type="component" value="Unplaced"/>
</dbReference>
<dbReference type="InterPro" id="IPR007066">
    <property type="entry name" value="RNA_pol_Rpb1_3"/>
</dbReference>
<keyword evidence="3 7" id="KW-0548">Nucleotidyltransferase</keyword>
<dbReference type="RefSeq" id="XP_019055890.1">
    <property type="nucleotide sequence ID" value="XM_019200345.1"/>
</dbReference>
<evidence type="ECO:0000256" key="5">
    <source>
        <dbReference type="ARBA" id="ARBA00023163"/>
    </source>
</evidence>
<evidence type="ECO:0000313" key="9">
    <source>
        <dbReference type="Proteomes" id="UP000189703"/>
    </source>
</evidence>
<dbReference type="GO" id="GO:0003677">
    <property type="term" value="F:DNA binding"/>
    <property type="evidence" value="ECO:0007669"/>
    <property type="project" value="InterPro"/>
</dbReference>
<comment type="catalytic activity">
    <reaction evidence="6 7">
        <text>RNA(n) + a ribonucleoside 5'-triphosphate = RNA(n+1) + diphosphate</text>
        <dbReference type="Rhea" id="RHEA:21248"/>
        <dbReference type="Rhea" id="RHEA-COMP:14527"/>
        <dbReference type="Rhea" id="RHEA-COMP:17342"/>
        <dbReference type="ChEBI" id="CHEBI:33019"/>
        <dbReference type="ChEBI" id="CHEBI:61557"/>
        <dbReference type="ChEBI" id="CHEBI:140395"/>
        <dbReference type="EC" id="2.7.7.6"/>
    </reaction>
</comment>
<dbReference type="SMART" id="SM00663">
    <property type="entry name" value="RPOLA_N"/>
    <property type="match status" value="1"/>
</dbReference>
<dbReference type="GO" id="GO:0006351">
    <property type="term" value="P:DNA-templated transcription"/>
    <property type="evidence" value="ECO:0000318"/>
    <property type="project" value="GO_Central"/>
</dbReference>
<dbReference type="RefSeq" id="XP_019055889.1">
    <property type="nucleotide sequence ID" value="XM_019200344.1"/>
</dbReference>
<dbReference type="SUPFAM" id="SSF64484">
    <property type="entry name" value="beta and beta-prime subunits of DNA dependent RNA-polymerase"/>
    <property type="match status" value="1"/>
</dbReference>
<keyword evidence="9" id="KW-1185">Reference proteome</keyword>
<dbReference type="STRING" id="4432.A0A1U8QAR8"/>
<evidence type="ECO:0000259" key="8">
    <source>
        <dbReference type="SMART" id="SM00663"/>
    </source>
</evidence>
<dbReference type="GO" id="GO:0003899">
    <property type="term" value="F:DNA-directed RNA polymerase activity"/>
    <property type="evidence" value="ECO:0007669"/>
    <property type="project" value="UniProtKB-EC"/>
</dbReference>
<dbReference type="Pfam" id="PF04983">
    <property type="entry name" value="RNA_pol_Rpb1_3"/>
    <property type="match status" value="1"/>
</dbReference>
<evidence type="ECO:0000256" key="7">
    <source>
        <dbReference type="RuleBase" id="RU004279"/>
    </source>
</evidence>
<evidence type="ECO:0000256" key="2">
    <source>
        <dbReference type="ARBA" id="ARBA00022679"/>
    </source>
</evidence>
<dbReference type="Gene3D" id="2.40.40.20">
    <property type="match status" value="1"/>
</dbReference>
<dbReference type="Gene3D" id="1.10.274.100">
    <property type="entry name" value="RNA polymerase Rpb1, domain 3"/>
    <property type="match status" value="1"/>
</dbReference>
<comment type="similarity">
    <text evidence="7">Belongs to the RNA polymerase beta' chain family.</text>
</comment>
<dbReference type="InterPro" id="IPR006592">
    <property type="entry name" value="RNA_pol_N"/>
</dbReference>
<dbReference type="CDD" id="cd10506">
    <property type="entry name" value="RNAP_IV_RPD1_N"/>
    <property type="match status" value="1"/>
</dbReference>
<dbReference type="GeneID" id="104612685"/>
<keyword evidence="5 7" id="KW-0804">Transcription</keyword>
<sequence length="1495" mass="167951">MDDDVFIEQQVPSGFLKGIQFNVLTEEDIEKCSVTAIDAANEVTDPRLGFPNPLSQCSTCGGKNLKNCDGHIGIIKFAVNVLNPFFISETVQILNSICPGCRSVRHDLKIKDTDTLKSLTMDSHQYKDCKYCAKQGSSKEWYPTMKFKVASKDLSKKNTSSVIVEVNEKLPKKFANKNLGEVLPTDYWDCIQKDPEQEESFLKPNRRSLSPFQVYCLLKSVDLRFLKKFVLRPEAIFLSCFPVTPNCHRIMELTHLSSNGHQLAFDERTKAMKKLIDSKRHANELSLHVRNCLSVSKLHTDKSLKKDTVLGKNDSVSSMCGLKWIKEIMLGKRTDYAFRMTVIGDPKISLCEIGVPRMVAENLQIPEYLNVHNWEKLINHLKFHLIEKGRFFIRRKGKLVQLCDTSELKLGDIVYRHLDDGDIVLINRPPSVHQHSLMALSVKVLPINSVVSINPLCCSPLSGDFDGDCLHGFIAQAIDCRVELRELVALSKQLVNGQNGQNLLSLSHDSLSAAHLVTQNGVFLDMFQMQQLKMLCPHQLQIPVILKAPLLEAPLWTGKQLFDMLLPQSFDYVFPSSGVKISNGELLCSFGESSWLRSRAGSIFSVLVDHYQNRAIDFLFAAQDVFCEWISMGGFSVSLSDIYIASDSHSRKNMLDEVRCGLQEIKKKIYIKQLMVDPEMVHLLRYDGENTKTNGYRVDQECPSNQESVVLCQVSVSSFREAFHDIQSLIHQYASNDNSLLAMLKAGSKGNLLKIVQQGLCLGLQHASVPLSFQIPCKLSCASWNYQKSHDIPACSISNIPYAVVENSFLDGLNPLECFVHSVSTRDNSFGENADLPGTLTRKLMFYMRDLYIAYDGTVRTAYGNQLVQFSYGCFKGDSVQDPCGLFGGSPNAYDGVGGQPVGSLSACSISEAAYSALDQPISKLEISPLLNLKKVLECGQKNASADQTASLFLSKKLGRWICGFEYGATEVKNHLERVFFSDVVSTVMVIFSPQRHSQMSASPWVCHFHVCKEMMERRGLNIQSIIDALQRNSTGEQAKINLRNILNELRKKYKLSGKQVKIKLPNLMILSRDCTFIDQRENGRTFCIVVIVEITKDSSKQLDTVRDLVVPFLSRTVIKGFLEFKSVDILWNDLPQSSKSHMFSSGELYLKVFMSEDCERTKFWSSLQNACLPVMDLIDWERSYPDNIYNIVCAYGIDAGWKYFLRSLKFALSDIGKTVLLEHLLLVANSLSFTGEFLGLSAKGIKRQMDQASVSSPFMQACFSNPGACFIKAAKEGAVDDLQGILDSVSWGKKVPIGTGGHFDILYSGKGFTPAKPTNIYSALCHESKSHGENVETGLTDACRKVCCKWEKQSFYASKDPLPKGDSSENLPSSVLRSIYSREDVLKLNSSLKHILHKYPINDYLSEVDKSILLRALYFHPKRNQKMGTGPKDIKVLPRIRVGYHSEHQQSRCFMLVRTDGTIEDFSYRKCILGALEKICPQIASRFQLKGWQS</sequence>
<dbReference type="Gene3D" id="3.10.450.40">
    <property type="match status" value="1"/>
</dbReference>
<dbReference type="OrthoDB" id="409625at2759"/>
<reference evidence="10 11" key="1">
    <citation type="submission" date="2025-04" db="UniProtKB">
        <authorList>
            <consortium name="RefSeq"/>
        </authorList>
    </citation>
    <scope>IDENTIFICATION</scope>
</reference>
<dbReference type="InterPro" id="IPR007083">
    <property type="entry name" value="RNA_pol_Rpb1_4"/>
</dbReference>
<dbReference type="Pfam" id="PF00623">
    <property type="entry name" value="RNA_pol_Rpb1_2"/>
    <property type="match status" value="1"/>
</dbReference>
<accession>A0A1U8QAR8</accession>
<dbReference type="InterPro" id="IPR042102">
    <property type="entry name" value="RNA_pol_Rpb1_3_sf"/>
</dbReference>
<name>A0A1U8QAR8_NELNU</name>
<dbReference type="InterPro" id="IPR040403">
    <property type="entry name" value="NRPD1_N"/>
</dbReference>
<dbReference type="Gene3D" id="1.10.132.30">
    <property type="match status" value="1"/>
</dbReference>
<dbReference type="OMA" id="CCSPFRG"/>
<dbReference type="GO" id="GO:0000418">
    <property type="term" value="C:RNA polymerase IV complex"/>
    <property type="evidence" value="ECO:0000318"/>
    <property type="project" value="GO_Central"/>
</dbReference>
<comment type="function">
    <text evidence="7">DNA-dependent RNA polymerase catalyzes the transcription of DNA into RNA using the four ribonucleoside triphosphates as substrates.</text>
</comment>
<keyword evidence="1 7" id="KW-0240">DNA-directed RNA polymerase</keyword>
<evidence type="ECO:0000256" key="1">
    <source>
        <dbReference type="ARBA" id="ARBA00022478"/>
    </source>
</evidence>
<proteinExistence type="inferred from homology"/>
<feature type="domain" description="RNA polymerase N-terminal" evidence="8">
    <location>
        <begin position="234"/>
        <end position="518"/>
    </location>
</feature>
<dbReference type="InterPro" id="IPR000722">
    <property type="entry name" value="RNA_pol_asu"/>
</dbReference>
<evidence type="ECO:0000256" key="4">
    <source>
        <dbReference type="ARBA" id="ARBA00022833"/>
    </source>
</evidence>
<organism evidence="9 10">
    <name type="scientific">Nelumbo nucifera</name>
    <name type="common">Sacred lotus</name>
    <dbReference type="NCBI Taxonomy" id="4432"/>
    <lineage>
        <taxon>Eukaryota</taxon>
        <taxon>Viridiplantae</taxon>
        <taxon>Streptophyta</taxon>
        <taxon>Embryophyta</taxon>
        <taxon>Tracheophyta</taxon>
        <taxon>Spermatophyta</taxon>
        <taxon>Magnoliopsida</taxon>
        <taxon>Proteales</taxon>
        <taxon>Nelumbonaceae</taxon>
        <taxon>Nelumbo</taxon>
    </lineage>
</organism>
<dbReference type="Pfam" id="PF05000">
    <property type="entry name" value="RNA_pol_Rpb1_4"/>
    <property type="match status" value="1"/>
</dbReference>